<dbReference type="InterPro" id="IPR011006">
    <property type="entry name" value="CheY-like_superfamily"/>
</dbReference>
<evidence type="ECO:0000256" key="1">
    <source>
        <dbReference type="ARBA" id="ARBA00022553"/>
    </source>
</evidence>
<feature type="domain" description="Response regulatory" evidence="3">
    <location>
        <begin position="3"/>
        <end position="119"/>
    </location>
</feature>
<dbReference type="STRING" id="582667.SAMN05192568_103450"/>
<proteinExistence type="predicted"/>
<dbReference type="Pfam" id="PF00072">
    <property type="entry name" value="Response_reg"/>
    <property type="match status" value="1"/>
</dbReference>
<dbReference type="InterPro" id="IPR001789">
    <property type="entry name" value="Sig_transdc_resp-reg_receiver"/>
</dbReference>
<reference evidence="5" key="1">
    <citation type="submission" date="2016-10" db="EMBL/GenBank/DDBJ databases">
        <authorList>
            <person name="Varghese N."/>
            <person name="Submissions S."/>
        </authorList>
    </citation>
    <scope>NUCLEOTIDE SEQUENCE [LARGE SCALE GENOMIC DNA]</scope>
    <source>
        <strain evidence="5">BL36</strain>
    </source>
</reference>
<feature type="modified residue" description="4-aspartylphosphate" evidence="2">
    <location>
        <position position="52"/>
    </location>
</feature>
<keyword evidence="1 2" id="KW-0597">Phosphoprotein</keyword>
<dbReference type="SMART" id="SM00448">
    <property type="entry name" value="REC"/>
    <property type="match status" value="1"/>
</dbReference>
<evidence type="ECO:0000313" key="5">
    <source>
        <dbReference type="Proteomes" id="UP000199048"/>
    </source>
</evidence>
<dbReference type="RefSeq" id="WP_092044904.1">
    <property type="nucleotide sequence ID" value="NZ_FOTK01000034.1"/>
</dbReference>
<evidence type="ECO:0000256" key="2">
    <source>
        <dbReference type="PROSITE-ProRule" id="PRU00169"/>
    </source>
</evidence>
<dbReference type="Gene3D" id="3.40.50.2300">
    <property type="match status" value="1"/>
</dbReference>
<dbReference type="EMBL" id="FOTK01000034">
    <property type="protein sequence ID" value="SFM49429.1"/>
    <property type="molecule type" value="Genomic_DNA"/>
</dbReference>
<sequence>MKRILIVEDTEDNRRILRDLLTAAGYGIVEATNGRCGVEAAQAEQPDLILMDIQLPIMDGYEAARRLKADPATRHIPVVAVTSYALSGDEDRALAAGCDGYVAKPFSPRKILSLVRQMLPEA</sequence>
<dbReference type="OrthoDB" id="9801602at2"/>
<gene>
    <name evidence="4" type="ORF">SAMN05192568_103450</name>
</gene>
<dbReference type="GO" id="GO:0000160">
    <property type="term" value="P:phosphorelay signal transduction system"/>
    <property type="evidence" value="ECO:0007669"/>
    <property type="project" value="InterPro"/>
</dbReference>
<keyword evidence="5" id="KW-1185">Reference proteome</keyword>
<protein>
    <submittedName>
        <fullName evidence="4">Two-component system, cell cycle response regulator DivK</fullName>
    </submittedName>
</protein>
<dbReference type="AlphaFoldDB" id="A0A1I4RB39"/>
<evidence type="ECO:0000259" key="3">
    <source>
        <dbReference type="PROSITE" id="PS50110"/>
    </source>
</evidence>
<dbReference type="PROSITE" id="PS50110">
    <property type="entry name" value="RESPONSE_REGULATORY"/>
    <property type="match status" value="1"/>
</dbReference>
<name>A0A1I4RB39_9HYPH</name>
<dbReference type="SUPFAM" id="SSF52172">
    <property type="entry name" value="CheY-like"/>
    <property type="match status" value="1"/>
</dbReference>
<accession>A0A1I4RB39</accession>
<dbReference type="Proteomes" id="UP000199048">
    <property type="component" value="Unassembled WGS sequence"/>
</dbReference>
<dbReference type="PANTHER" id="PTHR45339:SF3">
    <property type="entry name" value="HISTIDINE KINASE"/>
    <property type="match status" value="1"/>
</dbReference>
<organism evidence="4 5">
    <name type="scientific">Methylobacterium pseudosasicola</name>
    <dbReference type="NCBI Taxonomy" id="582667"/>
    <lineage>
        <taxon>Bacteria</taxon>
        <taxon>Pseudomonadati</taxon>
        <taxon>Pseudomonadota</taxon>
        <taxon>Alphaproteobacteria</taxon>
        <taxon>Hyphomicrobiales</taxon>
        <taxon>Methylobacteriaceae</taxon>
        <taxon>Methylobacterium</taxon>
    </lineage>
</organism>
<evidence type="ECO:0000313" key="4">
    <source>
        <dbReference type="EMBL" id="SFM49429.1"/>
    </source>
</evidence>
<dbReference type="PANTHER" id="PTHR45339">
    <property type="entry name" value="HYBRID SIGNAL TRANSDUCTION HISTIDINE KINASE J"/>
    <property type="match status" value="1"/>
</dbReference>